<proteinExistence type="predicted"/>
<name>A0ACC2VIH9_9TREE</name>
<reference evidence="1" key="1">
    <citation type="submission" date="2023-04" db="EMBL/GenBank/DDBJ databases">
        <title>Draft Genome sequencing of Naganishia species isolated from polar environments using Oxford Nanopore Technology.</title>
        <authorList>
            <person name="Leo P."/>
            <person name="Venkateswaran K."/>
        </authorList>
    </citation>
    <scope>NUCLEOTIDE SEQUENCE</scope>
    <source>
        <strain evidence="1">MNA-CCFEE 5261</strain>
    </source>
</reference>
<comment type="caution">
    <text evidence="1">The sequence shown here is derived from an EMBL/GenBank/DDBJ whole genome shotgun (WGS) entry which is preliminary data.</text>
</comment>
<accession>A0ACC2VIH9</accession>
<protein>
    <submittedName>
        <fullName evidence="1">Uncharacterized protein</fullName>
    </submittedName>
</protein>
<dbReference type="EMBL" id="JASBWR010000073">
    <property type="protein sequence ID" value="KAJ9098900.1"/>
    <property type="molecule type" value="Genomic_DNA"/>
</dbReference>
<gene>
    <name evidence="1" type="ORF">QFC19_006239</name>
</gene>
<evidence type="ECO:0000313" key="1">
    <source>
        <dbReference type="EMBL" id="KAJ9098900.1"/>
    </source>
</evidence>
<sequence>MPEPIEAEFAQPPIFSSEQEKHLQHIPRGDLADDPDLNASPTTTAAASVHNTIGDVENGEKVTIVEFTPGTGENPKEWSKGKKWFVTMGMSLLCLAVALGSAMPTGNLKDQRKDLHVSSEAINLSITLFVVGFGVGPLVFAPLSEMIGRKPVYMISMFFYFIFTLPSALAQNIGTMLVCRLIAGTASSAPMTNVGGTIADIWDASERGIPMAVFSLTIL</sequence>
<dbReference type="Proteomes" id="UP001241377">
    <property type="component" value="Unassembled WGS sequence"/>
</dbReference>
<organism evidence="1 2">
    <name type="scientific">Naganishia cerealis</name>
    <dbReference type="NCBI Taxonomy" id="610337"/>
    <lineage>
        <taxon>Eukaryota</taxon>
        <taxon>Fungi</taxon>
        <taxon>Dikarya</taxon>
        <taxon>Basidiomycota</taxon>
        <taxon>Agaricomycotina</taxon>
        <taxon>Tremellomycetes</taxon>
        <taxon>Filobasidiales</taxon>
        <taxon>Filobasidiaceae</taxon>
        <taxon>Naganishia</taxon>
    </lineage>
</organism>
<keyword evidence="2" id="KW-1185">Reference proteome</keyword>
<evidence type="ECO:0000313" key="2">
    <source>
        <dbReference type="Proteomes" id="UP001241377"/>
    </source>
</evidence>